<dbReference type="PANTHER" id="PTHR46423:SF1">
    <property type="entry name" value="RNA POLYMERASE II-ASSOCIATED PROTEIN 3"/>
    <property type="match status" value="1"/>
</dbReference>
<dbReference type="GO" id="GO:0101031">
    <property type="term" value="C:protein folding chaperone complex"/>
    <property type="evidence" value="ECO:0007669"/>
    <property type="project" value="TreeGrafter"/>
</dbReference>
<evidence type="ECO:0000256" key="2">
    <source>
        <dbReference type="ARBA" id="ARBA00022803"/>
    </source>
</evidence>
<dbReference type="AlphaFoldDB" id="A0A7J7FKS8"/>
<dbReference type="InterPro" id="IPR011990">
    <property type="entry name" value="TPR-like_helical_dom_sf"/>
</dbReference>
<evidence type="ECO:0000313" key="8">
    <source>
        <dbReference type="Proteomes" id="UP000551758"/>
    </source>
</evidence>
<feature type="non-terminal residue" evidence="7">
    <location>
        <position position="1"/>
    </location>
</feature>
<comment type="similarity">
    <text evidence="3">Belongs to the RPAP3 family.</text>
</comment>
<keyword evidence="2 5" id="KW-0802">TPR repeat</keyword>
<accession>A0A7J7FKS8</accession>
<name>A0A7J7FKS8_DICBM</name>
<keyword evidence="8" id="KW-1185">Reference proteome</keyword>
<dbReference type="Pfam" id="PF13877">
    <property type="entry name" value="RPAP3_C"/>
    <property type="match status" value="1"/>
</dbReference>
<comment type="caution">
    <text evidence="7">The sequence shown here is derived from an EMBL/GenBank/DDBJ whole genome shotgun (WGS) entry which is preliminary data.</text>
</comment>
<feature type="repeat" description="TPR" evidence="5">
    <location>
        <begin position="19"/>
        <end position="52"/>
    </location>
</feature>
<dbReference type="Gene3D" id="1.25.40.10">
    <property type="entry name" value="Tetratricopeptide repeat domain"/>
    <property type="match status" value="1"/>
</dbReference>
<dbReference type="Proteomes" id="UP000551758">
    <property type="component" value="Unassembled WGS sequence"/>
</dbReference>
<dbReference type="InterPro" id="IPR019734">
    <property type="entry name" value="TPR_rpt"/>
</dbReference>
<reference evidence="7 8" key="1">
    <citation type="journal article" date="2020" name="Mol. Biol. Evol.">
        <title>Interspecific Gene Flow and the Evolution of Specialization in Black and White Rhinoceros.</title>
        <authorList>
            <person name="Moodley Y."/>
            <person name="Westbury M.V."/>
            <person name="Russo I.M."/>
            <person name="Gopalakrishnan S."/>
            <person name="Rakotoarivelo A."/>
            <person name="Olsen R.A."/>
            <person name="Prost S."/>
            <person name="Tunstall T."/>
            <person name="Ryder O.A."/>
            <person name="Dalen L."/>
            <person name="Bruford M.W."/>
        </authorList>
    </citation>
    <scope>NUCLEOTIDE SEQUENCE [LARGE SCALE GENOMIC DNA]</scope>
    <source>
        <strain evidence="7">SBR-YM</strain>
        <tissue evidence="7">Skin</tissue>
    </source>
</reference>
<dbReference type="PANTHER" id="PTHR46423">
    <property type="entry name" value="RNA POLYMERASE II-ASSOCIATED PROTEIN 3"/>
    <property type="match status" value="1"/>
</dbReference>
<protein>
    <recommendedName>
        <fullName evidence="4">RNA polymerase II-associated protein 3</fullName>
    </recommendedName>
</protein>
<evidence type="ECO:0000256" key="5">
    <source>
        <dbReference type="PROSITE-ProRule" id="PRU00339"/>
    </source>
</evidence>
<dbReference type="SUPFAM" id="SSF48452">
    <property type="entry name" value="TPR-like"/>
    <property type="match status" value="1"/>
</dbReference>
<proteinExistence type="inferred from homology"/>
<dbReference type="PROSITE" id="PS50005">
    <property type="entry name" value="TPR"/>
    <property type="match status" value="1"/>
</dbReference>
<evidence type="ECO:0000256" key="1">
    <source>
        <dbReference type="ARBA" id="ARBA00022737"/>
    </source>
</evidence>
<dbReference type="InterPro" id="IPR051966">
    <property type="entry name" value="RPAP3"/>
</dbReference>
<evidence type="ECO:0000256" key="3">
    <source>
        <dbReference type="ARBA" id="ARBA00038275"/>
    </source>
</evidence>
<evidence type="ECO:0000313" key="7">
    <source>
        <dbReference type="EMBL" id="KAF5928587.1"/>
    </source>
</evidence>
<dbReference type="EMBL" id="JACDTQ010000370">
    <property type="protein sequence ID" value="KAF5928587.1"/>
    <property type="molecule type" value="Genomic_DNA"/>
</dbReference>
<gene>
    <name evidence="7" type="ORF">HPG69_015194</name>
</gene>
<sequence length="335" mass="37793">YEEAEKDCTQAILLDGSYSKAFARRGTARTFLGKLNEAKQDFETVLLLEPGNKQAVTELSKIKKELIEKGHWDDVFLDSTQRQNVVKPVDNPPHLGSTKPLKKVIIEETGNLIQTVDVPDSTTAAAVLESNPINLANGIATTGPTTKKNSSQDDLLPTSDFPKAKLLKIEEISDASALQPQVNLKQDVCQSFSEKISIEVDKTPAQFITTVLPPVPANSFQLESDFRQLKNSPDMLYQYLKQIEPSLYPKLFQKNLDPDVFNQIIKILHDFYIEKEKPSLIFEILQRLSELKRFDMAVMFMSEPEKKITHVLFNHIDKSGLKDNSVEELKKRYGG</sequence>
<evidence type="ECO:0000259" key="6">
    <source>
        <dbReference type="Pfam" id="PF13877"/>
    </source>
</evidence>
<feature type="domain" description="RNA-polymerase II-associated protein 3-like C-terminal" evidence="6">
    <location>
        <begin position="216"/>
        <end position="306"/>
    </location>
</feature>
<keyword evidence="1" id="KW-0677">Repeat</keyword>
<dbReference type="InterPro" id="IPR025986">
    <property type="entry name" value="RPAP3-like_C"/>
</dbReference>
<organism evidence="7 8">
    <name type="scientific">Diceros bicornis minor</name>
    <name type="common">South-central black rhinoceros</name>
    <dbReference type="NCBI Taxonomy" id="77932"/>
    <lineage>
        <taxon>Eukaryota</taxon>
        <taxon>Metazoa</taxon>
        <taxon>Chordata</taxon>
        <taxon>Craniata</taxon>
        <taxon>Vertebrata</taxon>
        <taxon>Euteleostomi</taxon>
        <taxon>Mammalia</taxon>
        <taxon>Eutheria</taxon>
        <taxon>Laurasiatheria</taxon>
        <taxon>Perissodactyla</taxon>
        <taxon>Rhinocerotidae</taxon>
        <taxon>Diceros</taxon>
    </lineage>
</organism>
<evidence type="ECO:0000256" key="4">
    <source>
        <dbReference type="ARBA" id="ARBA00040133"/>
    </source>
</evidence>